<evidence type="ECO:0000256" key="1">
    <source>
        <dbReference type="SAM" id="MobiDB-lite"/>
    </source>
</evidence>
<evidence type="ECO:0000313" key="2">
    <source>
        <dbReference type="EMBL" id="GJU10017.1"/>
    </source>
</evidence>
<dbReference type="EMBL" id="BQNB010021781">
    <property type="protein sequence ID" value="GJU10017.1"/>
    <property type="molecule type" value="Genomic_DNA"/>
</dbReference>
<name>A0ABQ5JBU7_9ASTR</name>
<feature type="compositionally biased region" description="Acidic residues" evidence="1">
    <location>
        <begin position="152"/>
        <end position="167"/>
    </location>
</feature>
<keyword evidence="3" id="KW-1185">Reference proteome</keyword>
<dbReference type="Proteomes" id="UP001151760">
    <property type="component" value="Unassembled WGS sequence"/>
</dbReference>
<feature type="region of interest" description="Disordered" evidence="1">
    <location>
        <begin position="69"/>
        <end position="173"/>
    </location>
</feature>
<evidence type="ECO:0000313" key="3">
    <source>
        <dbReference type="Proteomes" id="UP001151760"/>
    </source>
</evidence>
<sequence>MKVNEARGAKDTLGIVFWGILSYLLHPRSPTHRQHYSELGESSGELDEDCLMEVPVTLHESASLYGDYTTELPMHSYPPPSPDYVPGPEHPPSPDYVPSPEHPLSPVEVPYVPEPEYPEYLAPSDVEAPLEDQPLPADASPTALSPGYVADFDPDEDPEEDLEEDNADGLNAL</sequence>
<protein>
    <submittedName>
        <fullName evidence="2">Uncharacterized protein</fullName>
    </submittedName>
</protein>
<reference evidence="2" key="2">
    <citation type="submission" date="2022-01" db="EMBL/GenBank/DDBJ databases">
        <authorList>
            <person name="Yamashiro T."/>
            <person name="Shiraishi A."/>
            <person name="Satake H."/>
            <person name="Nakayama K."/>
        </authorList>
    </citation>
    <scope>NUCLEOTIDE SEQUENCE</scope>
</reference>
<comment type="caution">
    <text evidence="2">The sequence shown here is derived from an EMBL/GenBank/DDBJ whole genome shotgun (WGS) entry which is preliminary data.</text>
</comment>
<organism evidence="2 3">
    <name type="scientific">Tanacetum coccineum</name>
    <dbReference type="NCBI Taxonomy" id="301880"/>
    <lineage>
        <taxon>Eukaryota</taxon>
        <taxon>Viridiplantae</taxon>
        <taxon>Streptophyta</taxon>
        <taxon>Embryophyta</taxon>
        <taxon>Tracheophyta</taxon>
        <taxon>Spermatophyta</taxon>
        <taxon>Magnoliopsida</taxon>
        <taxon>eudicotyledons</taxon>
        <taxon>Gunneridae</taxon>
        <taxon>Pentapetalae</taxon>
        <taxon>asterids</taxon>
        <taxon>campanulids</taxon>
        <taxon>Asterales</taxon>
        <taxon>Asteraceae</taxon>
        <taxon>Asteroideae</taxon>
        <taxon>Anthemideae</taxon>
        <taxon>Anthemidinae</taxon>
        <taxon>Tanacetum</taxon>
    </lineage>
</organism>
<feature type="compositionally biased region" description="Pro residues" evidence="1">
    <location>
        <begin position="76"/>
        <end position="103"/>
    </location>
</feature>
<reference evidence="2" key="1">
    <citation type="journal article" date="2022" name="Int. J. Mol. Sci.">
        <title>Draft Genome of Tanacetum Coccineum: Genomic Comparison of Closely Related Tanacetum-Family Plants.</title>
        <authorList>
            <person name="Yamashiro T."/>
            <person name="Shiraishi A."/>
            <person name="Nakayama K."/>
            <person name="Satake H."/>
        </authorList>
    </citation>
    <scope>NUCLEOTIDE SEQUENCE</scope>
</reference>
<proteinExistence type="predicted"/>
<accession>A0ABQ5JBU7</accession>
<gene>
    <name evidence="2" type="ORF">Tco_1132413</name>
</gene>